<keyword evidence="3" id="KW-0614">Plasmid</keyword>
<evidence type="ECO:0000259" key="2">
    <source>
        <dbReference type="Pfam" id="PF03724"/>
    </source>
</evidence>
<dbReference type="InterPro" id="IPR005184">
    <property type="entry name" value="DUF306_Meta_HslJ"/>
</dbReference>
<evidence type="ECO:0000256" key="1">
    <source>
        <dbReference type="SAM" id="SignalP"/>
    </source>
</evidence>
<dbReference type="KEGG" id="dgo:DGo_PA0209"/>
<dbReference type="HOGENOM" id="CLU_1640986_0_0_0"/>
<dbReference type="Proteomes" id="UP000007575">
    <property type="component" value="Plasmid P1"/>
</dbReference>
<dbReference type="PATRIC" id="fig|745776.4.peg.3247"/>
<feature type="chain" id="PRO_5003612330" description="DUF306 domain-containing protein" evidence="1">
    <location>
        <begin position="20"/>
        <end position="161"/>
    </location>
</feature>
<evidence type="ECO:0000313" key="4">
    <source>
        <dbReference type="Proteomes" id="UP000007575"/>
    </source>
</evidence>
<dbReference type="EMBL" id="CP002192">
    <property type="protein sequence ID" value="AFD27095.1"/>
    <property type="molecule type" value="Genomic_DNA"/>
</dbReference>
<dbReference type="Gene3D" id="2.40.128.270">
    <property type="match status" value="1"/>
</dbReference>
<sequence length="161" mass="16785">MKTLLALLAVALGPAPVLAAGLTAPRTAPVTAPGSVPATTAPAPLNGIWRLVGEVELDGLRGGVAVRPQLVISGDRVSGQLGCGRFTGTVQATGSEISLKVTALPPRANERCLFAIPGNFYRVLNAADHYVINGSTQRLVLFSDAGRLTFERVGYVTPVRR</sequence>
<feature type="domain" description="DUF306" evidence="2">
    <location>
        <begin position="47"/>
        <end position="150"/>
    </location>
</feature>
<keyword evidence="4" id="KW-1185">Reference proteome</keyword>
<protein>
    <recommendedName>
        <fullName evidence="2">DUF306 domain-containing protein</fullName>
    </recommendedName>
</protein>
<dbReference type="Pfam" id="PF03724">
    <property type="entry name" value="META"/>
    <property type="match status" value="1"/>
</dbReference>
<dbReference type="InterPro" id="IPR038670">
    <property type="entry name" value="HslJ-like_sf"/>
</dbReference>
<organism evidence="3 4">
    <name type="scientific">Deinococcus gobiensis (strain DSM 21396 / JCM 16679 / CGMCC 1.7299 / I-0)</name>
    <dbReference type="NCBI Taxonomy" id="745776"/>
    <lineage>
        <taxon>Bacteria</taxon>
        <taxon>Thermotogati</taxon>
        <taxon>Deinococcota</taxon>
        <taxon>Deinococci</taxon>
        <taxon>Deinococcales</taxon>
        <taxon>Deinococcaceae</taxon>
        <taxon>Deinococcus</taxon>
    </lineage>
</organism>
<dbReference type="RefSeq" id="WP_014695613.1">
    <property type="nucleotide sequence ID" value="NC_017805.1"/>
</dbReference>
<name>H8H043_DEIGI</name>
<dbReference type="AlphaFoldDB" id="H8H043"/>
<accession>H8H043</accession>
<dbReference type="OrthoDB" id="69129at2"/>
<proteinExistence type="predicted"/>
<evidence type="ECO:0000313" key="3">
    <source>
        <dbReference type="EMBL" id="AFD27095.1"/>
    </source>
</evidence>
<keyword evidence="1" id="KW-0732">Signal</keyword>
<geneLocation type="plasmid" evidence="3 4">
    <name>P1</name>
</geneLocation>
<feature type="signal peptide" evidence="1">
    <location>
        <begin position="1"/>
        <end position="19"/>
    </location>
</feature>
<reference evidence="3 4" key="1">
    <citation type="journal article" date="2012" name="PLoS ONE">
        <title>Genome sequence and transcriptome analysis of the radioresistant bacterium Deinococcus gobiensis: insights into the extreme environmental adaptations.</title>
        <authorList>
            <person name="Yuan M."/>
            <person name="Chen M."/>
            <person name="Zhang W."/>
            <person name="Lu W."/>
            <person name="Wang J."/>
            <person name="Yang M."/>
            <person name="Zhao P."/>
            <person name="Tang R."/>
            <person name="Li X."/>
            <person name="Hao Y."/>
            <person name="Zhou Z."/>
            <person name="Zhan Y."/>
            <person name="Yu H."/>
            <person name="Teng C."/>
            <person name="Yan Y."/>
            <person name="Ping S."/>
            <person name="Wang Y."/>
            <person name="Lin M."/>
        </authorList>
    </citation>
    <scope>NUCLEOTIDE SEQUENCE [LARGE SCALE GENOMIC DNA]</scope>
    <source>
        <strain evidence="4">DSM 21396 / JCM 16679 / CGMCC 1.7299 / I-0</strain>
        <plasmid evidence="3">P1</plasmid>
    </source>
</reference>
<gene>
    <name evidence="3" type="ordered locus">DGo_PA0209</name>
</gene>